<reference evidence="1 2" key="1">
    <citation type="submission" date="2015-01" db="EMBL/GenBank/DDBJ databases">
        <title>Draft Genome Sequences of Four Bacillus thermoamylovorans Strains, Isolated From Food Products.</title>
        <authorList>
            <person name="Krawcyk A.O."/>
            <person name="Berendsen E.M."/>
            <person name="Eijlander R.T."/>
            <person name="de Jong A."/>
            <person name="Wells-Bennik M."/>
            <person name="Kuipers O.P."/>
        </authorList>
    </citation>
    <scope>NUCLEOTIDE SEQUENCE [LARGE SCALE GENOMIC DNA]</scope>
    <source>
        <strain evidence="1 2">B4167</strain>
    </source>
</reference>
<dbReference type="InterPro" id="IPR035069">
    <property type="entry name" value="TTHA1013/TTHA0281-like"/>
</dbReference>
<sequence length="40" mass="4587">MNNLAYNNDEVVSMAKTFPILYEEDENGYFVATCPFFEGC</sequence>
<comment type="caution">
    <text evidence="1">The sequence shown here is derived from an EMBL/GenBank/DDBJ whole genome shotgun (WGS) entry which is preliminary data.</text>
</comment>
<name>A0ABD4A5K0_9BACI</name>
<evidence type="ECO:0000313" key="2">
    <source>
        <dbReference type="Proteomes" id="UP000032076"/>
    </source>
</evidence>
<protein>
    <submittedName>
        <fullName evidence="1">Uncharacterized protein</fullName>
    </submittedName>
</protein>
<gene>
    <name evidence="1" type="ORF">B4167_1067</name>
</gene>
<accession>A0ABD4A5K0</accession>
<proteinExistence type="predicted"/>
<dbReference type="SUPFAM" id="SSF143100">
    <property type="entry name" value="TTHA1013/TTHA0281-like"/>
    <property type="match status" value="1"/>
</dbReference>
<evidence type="ECO:0000313" key="1">
    <source>
        <dbReference type="EMBL" id="KIO72377.1"/>
    </source>
</evidence>
<organism evidence="1 2">
    <name type="scientific">Caldibacillus thermoamylovorans</name>
    <dbReference type="NCBI Taxonomy" id="35841"/>
    <lineage>
        <taxon>Bacteria</taxon>
        <taxon>Bacillati</taxon>
        <taxon>Bacillota</taxon>
        <taxon>Bacilli</taxon>
        <taxon>Bacillales</taxon>
        <taxon>Bacillaceae</taxon>
        <taxon>Caldibacillus</taxon>
    </lineage>
</organism>
<dbReference type="AlphaFoldDB" id="A0ABD4A5K0"/>
<dbReference type="Proteomes" id="UP000032076">
    <property type="component" value="Unassembled WGS sequence"/>
</dbReference>
<dbReference type="EMBL" id="JXLU01000095">
    <property type="protein sequence ID" value="KIO72377.1"/>
    <property type="molecule type" value="Genomic_DNA"/>
</dbReference>